<name>A0A099W4J1_9LIST</name>
<evidence type="ECO:0000313" key="13">
    <source>
        <dbReference type="EMBL" id="MBC2242656.1"/>
    </source>
</evidence>
<evidence type="ECO:0000313" key="3">
    <source>
        <dbReference type="EMBL" id="KGL40699.1"/>
    </source>
</evidence>
<protein>
    <submittedName>
        <fullName evidence="3 4">RNA-binding protein</fullName>
    </submittedName>
</protein>
<evidence type="ECO:0000313" key="26">
    <source>
        <dbReference type="Proteomes" id="UP000544413"/>
    </source>
</evidence>
<evidence type="ECO:0000313" key="8">
    <source>
        <dbReference type="EMBL" id="MBC1615711.1"/>
    </source>
</evidence>
<evidence type="ECO:0000313" key="30">
    <source>
        <dbReference type="Proteomes" id="UP000565628"/>
    </source>
</evidence>
<dbReference type="PANTHER" id="PTHR13633:SF3">
    <property type="entry name" value="MITOCHONDRIAL TRANSCRIPTION RESCUE FACTOR 1"/>
    <property type="match status" value="1"/>
</dbReference>
<dbReference type="Proteomes" id="UP000532866">
    <property type="component" value="Unassembled WGS sequence"/>
</dbReference>
<dbReference type="Pfam" id="PF17774">
    <property type="entry name" value="YlmH_RBD"/>
    <property type="match status" value="1"/>
</dbReference>
<evidence type="ECO:0000313" key="32">
    <source>
        <dbReference type="Proteomes" id="UP000585696"/>
    </source>
</evidence>
<dbReference type="eggNOG" id="COG2302">
    <property type="taxonomic scope" value="Bacteria"/>
</dbReference>
<evidence type="ECO:0000259" key="2">
    <source>
        <dbReference type="SMART" id="SM00363"/>
    </source>
</evidence>
<dbReference type="InterPro" id="IPR036986">
    <property type="entry name" value="S4_RNA-bd_sf"/>
</dbReference>
<comment type="caution">
    <text evidence="3">The sequence shown here is derived from an EMBL/GenBank/DDBJ whole genome shotgun (WGS) entry which is preliminary data.</text>
</comment>
<dbReference type="InterPro" id="IPR002942">
    <property type="entry name" value="S4_RNA-bd"/>
</dbReference>
<evidence type="ECO:0000313" key="22">
    <source>
        <dbReference type="Proteomes" id="UP000539064"/>
    </source>
</evidence>
<dbReference type="OrthoDB" id="9812787at2"/>
<dbReference type="InterPro" id="IPR040591">
    <property type="entry name" value="RqcP2_RBD"/>
</dbReference>
<evidence type="ECO:0000313" key="9">
    <source>
        <dbReference type="EMBL" id="MBC1792008.1"/>
    </source>
</evidence>
<dbReference type="EMBL" id="JAARYH010000001">
    <property type="protein sequence ID" value="MBC2165409.1"/>
    <property type="molecule type" value="Genomic_DNA"/>
</dbReference>
<dbReference type="Proteomes" id="UP000529446">
    <property type="component" value="Unassembled WGS sequence"/>
</dbReference>
<dbReference type="EMBL" id="JAAROL010000001">
    <property type="protein sequence ID" value="MBC1330770.1"/>
    <property type="molecule type" value="Genomic_DNA"/>
</dbReference>
<evidence type="ECO:0000313" key="31">
    <source>
        <dbReference type="Proteomes" id="UP000574104"/>
    </source>
</evidence>
<dbReference type="Proteomes" id="UP000546244">
    <property type="component" value="Unassembled WGS sequence"/>
</dbReference>
<dbReference type="EMBL" id="JAARZS010000002">
    <property type="protein sequence ID" value="MBC2282954.1"/>
    <property type="molecule type" value="Genomic_DNA"/>
</dbReference>
<dbReference type="Gene3D" id="3.10.290.10">
    <property type="entry name" value="RNA-binding S4 domain"/>
    <property type="match status" value="1"/>
</dbReference>
<evidence type="ECO:0000313" key="6">
    <source>
        <dbReference type="EMBL" id="MBC1400563.1"/>
    </source>
</evidence>
<dbReference type="GO" id="GO:0003723">
    <property type="term" value="F:RNA binding"/>
    <property type="evidence" value="ECO:0007669"/>
    <property type="project" value="UniProtKB-KW"/>
</dbReference>
<evidence type="ECO:0000313" key="19">
    <source>
        <dbReference type="Proteomes" id="UP000519573"/>
    </source>
</evidence>
<evidence type="ECO:0000313" key="24">
    <source>
        <dbReference type="Proteomes" id="UP000543005"/>
    </source>
</evidence>
<dbReference type="Proteomes" id="UP000550367">
    <property type="component" value="Unassembled WGS sequence"/>
</dbReference>
<dbReference type="Pfam" id="PF21278">
    <property type="entry name" value="YlmH_1st"/>
    <property type="match status" value="1"/>
</dbReference>
<dbReference type="AlphaFoldDB" id="A0A099W4J1"/>
<evidence type="ECO:0000313" key="25">
    <source>
        <dbReference type="Proteomes" id="UP000543379"/>
    </source>
</evidence>
<dbReference type="Proteomes" id="UP000541955">
    <property type="component" value="Unassembled WGS sequence"/>
</dbReference>
<keyword evidence="18" id="KW-1185">Reference proteome</keyword>
<dbReference type="Proteomes" id="UP000585696">
    <property type="component" value="Unassembled WGS sequence"/>
</dbReference>
<gene>
    <name evidence="3" type="ORF">EP57_09080</name>
    <name evidence="5" type="ORF">HB759_02290</name>
    <name evidence="4" type="ORF">HB811_02430</name>
    <name evidence="6" type="ORF">HB836_03060</name>
    <name evidence="7" type="ORF">HB902_01150</name>
    <name evidence="8" type="ORF">HB904_05905</name>
    <name evidence="17" type="ORF">HBP98_11120</name>
    <name evidence="9" type="ORF">HCA52_01155</name>
    <name evidence="10" type="ORF">HCB06_05210</name>
    <name evidence="13" type="ORF">HCB25_01180</name>
    <name evidence="11" type="ORF">HCB26_02310</name>
    <name evidence="12" type="ORF">HCB35_01155</name>
    <name evidence="14" type="ORF">HCB69_01015</name>
    <name evidence="15" type="ORF">HCC36_02130</name>
    <name evidence="16" type="ORF">HCJ81_03215</name>
</gene>
<evidence type="ECO:0000313" key="10">
    <source>
        <dbReference type="EMBL" id="MBC2116012.1"/>
    </source>
</evidence>
<evidence type="ECO:0000313" key="11">
    <source>
        <dbReference type="EMBL" id="MBC2165409.1"/>
    </source>
</evidence>
<feature type="domain" description="RNA-binding S4" evidence="2">
    <location>
        <begin position="182"/>
        <end position="239"/>
    </location>
</feature>
<dbReference type="Gene3D" id="3.30.70.330">
    <property type="match status" value="1"/>
</dbReference>
<evidence type="ECO:0000313" key="16">
    <source>
        <dbReference type="EMBL" id="MBC2309879.1"/>
    </source>
</evidence>
<dbReference type="Proteomes" id="UP000519573">
    <property type="component" value="Unassembled WGS sequence"/>
</dbReference>
<evidence type="ECO:0000313" key="4">
    <source>
        <dbReference type="EMBL" id="MBC1315619.1"/>
    </source>
</evidence>
<dbReference type="SMART" id="SM00363">
    <property type="entry name" value="S4"/>
    <property type="match status" value="1"/>
</dbReference>
<dbReference type="Gene3D" id="3.30.1370.160">
    <property type="match status" value="1"/>
</dbReference>
<dbReference type="EMBL" id="JNFA01000023">
    <property type="protein sequence ID" value="KGL40699.1"/>
    <property type="molecule type" value="Genomic_DNA"/>
</dbReference>
<accession>A0A099W4J1</accession>
<evidence type="ECO:0000313" key="29">
    <source>
        <dbReference type="Proteomes" id="UP000553016"/>
    </source>
</evidence>
<dbReference type="CDD" id="cd00165">
    <property type="entry name" value="S4"/>
    <property type="match status" value="1"/>
</dbReference>
<dbReference type="Proteomes" id="UP000543005">
    <property type="component" value="Unassembled WGS sequence"/>
</dbReference>
<dbReference type="Proteomes" id="UP000543379">
    <property type="component" value="Unassembled WGS sequence"/>
</dbReference>
<dbReference type="EMBL" id="JAARXI010000002">
    <property type="protein sequence ID" value="MBC2116012.1"/>
    <property type="molecule type" value="Genomic_DNA"/>
</dbReference>
<dbReference type="PROSITE" id="PS50889">
    <property type="entry name" value="S4"/>
    <property type="match status" value="1"/>
</dbReference>
<evidence type="ECO:0000313" key="28">
    <source>
        <dbReference type="Proteomes" id="UP000550367"/>
    </source>
</evidence>
<dbReference type="EMBL" id="JAARZA010000001">
    <property type="protein sequence ID" value="MBC2239066.1"/>
    <property type="molecule type" value="Genomic_DNA"/>
</dbReference>
<dbReference type="EMBL" id="JAARMV010000002">
    <property type="protein sequence ID" value="MBC2372551.1"/>
    <property type="molecule type" value="Genomic_DNA"/>
</dbReference>
<dbReference type="EMBL" id="JAARVG010000001">
    <property type="protein sequence ID" value="MBC1792008.1"/>
    <property type="molecule type" value="Genomic_DNA"/>
</dbReference>
<dbReference type="EMBL" id="JAARRW010000001">
    <property type="protein sequence ID" value="MBC1560658.1"/>
    <property type="molecule type" value="Genomic_DNA"/>
</dbReference>
<sequence length="258" mass="30023">MEGIYQHFRAEEHAFIDVALEWIVQVEDQYTPHLTDFMDPRQRYILETVVGGYEHVKVKFWGGVSHAERRRALIYPDYYEPADADFNITLYDIRYPVKFTTLTHQKILGTMMSLGMKRDIFGDILTQGELWQFFVMTEMKDYVSLQLDKIGKVNVMLEEMPLTDSLPVHLDWEFASTTITSLRLDLVVATAHNISRQKAKQLVQAKLVKVNWKTVENPDFECEEKDIISARGFGRVKLGEINGHTKKDKIRIEIGHLK</sequence>
<dbReference type="Proteomes" id="UP000565628">
    <property type="component" value="Unassembled WGS sequence"/>
</dbReference>
<dbReference type="InterPro" id="IPR012677">
    <property type="entry name" value="Nucleotide-bd_a/b_plait_sf"/>
</dbReference>
<evidence type="ECO:0000313" key="12">
    <source>
        <dbReference type="EMBL" id="MBC2239066.1"/>
    </source>
</evidence>
<evidence type="ECO:0000313" key="20">
    <source>
        <dbReference type="Proteomes" id="UP000529446"/>
    </source>
</evidence>
<dbReference type="Proteomes" id="UP000574104">
    <property type="component" value="Unassembled WGS sequence"/>
</dbReference>
<dbReference type="EMBL" id="JAARZT010000003">
    <property type="protein sequence ID" value="MBC2292017.1"/>
    <property type="molecule type" value="Genomic_DNA"/>
</dbReference>
<evidence type="ECO:0000313" key="7">
    <source>
        <dbReference type="EMBL" id="MBC1560658.1"/>
    </source>
</evidence>
<dbReference type="EMBL" id="JAASWV010000003">
    <property type="protein sequence ID" value="MBC2309879.1"/>
    <property type="molecule type" value="Genomic_DNA"/>
</dbReference>
<dbReference type="EMBL" id="JAARPT010000001">
    <property type="protein sequence ID" value="MBC1400563.1"/>
    <property type="molecule type" value="Genomic_DNA"/>
</dbReference>
<keyword evidence="1" id="KW-0694">RNA-binding</keyword>
<reference evidence="19 20" key="2">
    <citation type="submission" date="2020-03" db="EMBL/GenBank/DDBJ databases">
        <title>Soil Listeria distribution.</title>
        <authorList>
            <person name="Liao J."/>
            <person name="Wiedmann M."/>
        </authorList>
    </citation>
    <scope>NUCLEOTIDE SEQUENCE [LARGE SCALE GENOMIC DNA]</scope>
    <source>
        <strain evidence="16 30">FSL L7-0039</strain>
        <strain evidence="15 24">FSL L7-0051</strain>
        <strain evidence="14 32">FSL L7-0054</strain>
        <strain evidence="12 29">FSL L7-0149</strain>
        <strain evidence="13 28">FSL L7-0153</strain>
        <strain evidence="11 19">FSL L7-0245</strain>
        <strain evidence="10 20">FSL L7-0360</strain>
        <strain evidence="9 22">FSL L7-0978</strain>
        <strain evidence="8 31">FSL L7-1299</strain>
        <strain evidence="7 23">FSL L7-1387</strain>
        <strain evidence="6 26">FSL L7-1658</strain>
        <strain evidence="4 25">FSL L7-1816</strain>
        <strain evidence="5 21">FSL L7-1833</strain>
        <strain evidence="17 27">FSL L7-1850</strain>
    </source>
</reference>
<proteinExistence type="predicted"/>
<dbReference type="PANTHER" id="PTHR13633">
    <property type="entry name" value="MITOCHONDRIAL TRANSCRIPTION RESCUE FACTOR 1"/>
    <property type="match status" value="1"/>
</dbReference>
<evidence type="ECO:0000313" key="14">
    <source>
        <dbReference type="EMBL" id="MBC2282954.1"/>
    </source>
</evidence>
<dbReference type="EMBL" id="JAAROV010000001">
    <property type="protein sequence ID" value="MBC1315619.1"/>
    <property type="molecule type" value="Genomic_DNA"/>
</dbReference>
<evidence type="ECO:0000313" key="17">
    <source>
        <dbReference type="EMBL" id="MBC2372551.1"/>
    </source>
</evidence>
<evidence type="ECO:0000256" key="1">
    <source>
        <dbReference type="PROSITE-ProRule" id="PRU00182"/>
    </source>
</evidence>
<evidence type="ECO:0000313" key="5">
    <source>
        <dbReference type="EMBL" id="MBC1330770.1"/>
    </source>
</evidence>
<dbReference type="InterPro" id="IPR048443">
    <property type="entry name" value="RqcP2_N"/>
</dbReference>
<dbReference type="Proteomes" id="UP000029844">
    <property type="component" value="Unassembled WGS sequence"/>
</dbReference>
<evidence type="ECO:0000313" key="23">
    <source>
        <dbReference type="Proteomes" id="UP000541955"/>
    </source>
</evidence>
<organism evidence="3 18">
    <name type="scientific">Listeria booriae</name>
    <dbReference type="NCBI Taxonomy" id="1552123"/>
    <lineage>
        <taxon>Bacteria</taxon>
        <taxon>Bacillati</taxon>
        <taxon>Bacillota</taxon>
        <taxon>Bacilli</taxon>
        <taxon>Bacillales</taxon>
        <taxon>Listeriaceae</taxon>
        <taxon>Listeria</taxon>
    </lineage>
</organism>
<dbReference type="EMBL" id="JAARSH010000003">
    <property type="protein sequence ID" value="MBC1615711.1"/>
    <property type="molecule type" value="Genomic_DNA"/>
</dbReference>
<dbReference type="Proteomes" id="UP000539064">
    <property type="component" value="Unassembled WGS sequence"/>
</dbReference>
<dbReference type="SUPFAM" id="SSF55174">
    <property type="entry name" value="Alpha-L RNA-binding motif"/>
    <property type="match status" value="1"/>
</dbReference>
<dbReference type="RefSeq" id="WP_036085904.1">
    <property type="nucleotide sequence ID" value="NZ_CBCSHQ010000004.1"/>
</dbReference>
<dbReference type="GeneID" id="58717525"/>
<dbReference type="Proteomes" id="UP000553016">
    <property type="component" value="Unassembled WGS sequence"/>
</dbReference>
<evidence type="ECO:0000313" key="15">
    <source>
        <dbReference type="EMBL" id="MBC2292017.1"/>
    </source>
</evidence>
<dbReference type="EMBL" id="JAARYY010000001">
    <property type="protein sequence ID" value="MBC2242656.1"/>
    <property type="molecule type" value="Genomic_DNA"/>
</dbReference>
<evidence type="ECO:0000313" key="27">
    <source>
        <dbReference type="Proteomes" id="UP000546244"/>
    </source>
</evidence>
<dbReference type="Pfam" id="PF01479">
    <property type="entry name" value="S4"/>
    <property type="match status" value="1"/>
</dbReference>
<dbReference type="Proteomes" id="UP000544413">
    <property type="component" value="Unassembled WGS sequence"/>
</dbReference>
<evidence type="ECO:0000313" key="21">
    <source>
        <dbReference type="Proteomes" id="UP000532866"/>
    </source>
</evidence>
<evidence type="ECO:0000313" key="18">
    <source>
        <dbReference type="Proteomes" id="UP000029844"/>
    </source>
</evidence>
<reference evidence="3 18" key="1">
    <citation type="submission" date="2014-05" db="EMBL/GenBank/DDBJ databases">
        <title>Novel Listeriaceae from food processing environments.</title>
        <authorList>
            <person name="den Bakker H.C."/>
        </authorList>
    </citation>
    <scope>NUCLEOTIDE SEQUENCE [LARGE SCALE GENOMIC DNA]</scope>
    <source>
        <strain evidence="3 18">FSL A5-0281</strain>
    </source>
</reference>
<dbReference type="STRING" id="1552123.EP57_09080"/>